<feature type="domain" description="Palmitoyltransferase DHHC" evidence="11">
    <location>
        <begin position="113"/>
        <end position="234"/>
    </location>
</feature>
<dbReference type="InterPro" id="IPR001594">
    <property type="entry name" value="Palmitoyltrfase_DHHC"/>
</dbReference>
<protein>
    <recommendedName>
        <fullName evidence="10">Palmitoyltransferase</fullName>
        <ecNumber evidence="10">2.3.1.225</ecNumber>
    </recommendedName>
</protein>
<dbReference type="PANTHER" id="PTHR22883">
    <property type="entry name" value="ZINC FINGER DHHC DOMAIN CONTAINING PROTEIN"/>
    <property type="match status" value="1"/>
</dbReference>
<dbReference type="Proteomes" id="UP001347796">
    <property type="component" value="Unassembled WGS sequence"/>
</dbReference>
<dbReference type="EC" id="2.3.1.225" evidence="10"/>
<evidence type="ECO:0000256" key="5">
    <source>
        <dbReference type="ARBA" id="ARBA00022989"/>
    </source>
</evidence>
<keyword evidence="3 10" id="KW-0808">Transferase</keyword>
<organism evidence="12 13">
    <name type="scientific">Patella caerulea</name>
    <name type="common">Rayed Mediterranean limpet</name>
    <dbReference type="NCBI Taxonomy" id="87958"/>
    <lineage>
        <taxon>Eukaryota</taxon>
        <taxon>Metazoa</taxon>
        <taxon>Spiralia</taxon>
        <taxon>Lophotrochozoa</taxon>
        <taxon>Mollusca</taxon>
        <taxon>Gastropoda</taxon>
        <taxon>Patellogastropoda</taxon>
        <taxon>Patelloidea</taxon>
        <taxon>Patellidae</taxon>
        <taxon>Patella</taxon>
    </lineage>
</organism>
<reference evidence="12 13" key="1">
    <citation type="submission" date="2024-01" db="EMBL/GenBank/DDBJ databases">
        <title>The genome of the rayed Mediterranean limpet Patella caerulea (Linnaeus, 1758).</title>
        <authorList>
            <person name="Anh-Thu Weber A."/>
            <person name="Halstead-Nussloch G."/>
        </authorList>
    </citation>
    <scope>NUCLEOTIDE SEQUENCE [LARGE SCALE GENOMIC DNA]</scope>
    <source>
        <strain evidence="12">AATW-2023a</strain>
        <tissue evidence="12">Whole specimen</tissue>
    </source>
</reference>
<comment type="domain">
    <text evidence="10">The DHHC domain is required for palmitoyltransferase activity.</text>
</comment>
<dbReference type="EMBL" id="JAZGQO010000001">
    <property type="protein sequence ID" value="KAK6195479.1"/>
    <property type="molecule type" value="Genomic_DNA"/>
</dbReference>
<evidence type="ECO:0000313" key="12">
    <source>
        <dbReference type="EMBL" id="KAK6195479.1"/>
    </source>
</evidence>
<keyword evidence="6 10" id="KW-0472">Membrane</keyword>
<comment type="similarity">
    <text evidence="2 10">Belongs to the DHHC palmitoyltransferase family.</text>
</comment>
<proteinExistence type="inferred from homology"/>
<evidence type="ECO:0000256" key="6">
    <source>
        <dbReference type="ARBA" id="ARBA00023136"/>
    </source>
</evidence>
<dbReference type="PROSITE" id="PS50216">
    <property type="entry name" value="DHHC"/>
    <property type="match status" value="1"/>
</dbReference>
<dbReference type="GO" id="GO:0006612">
    <property type="term" value="P:protein targeting to membrane"/>
    <property type="evidence" value="ECO:0007669"/>
    <property type="project" value="TreeGrafter"/>
</dbReference>
<dbReference type="Pfam" id="PF01529">
    <property type="entry name" value="DHHC"/>
    <property type="match status" value="1"/>
</dbReference>
<evidence type="ECO:0000256" key="7">
    <source>
        <dbReference type="ARBA" id="ARBA00023139"/>
    </source>
</evidence>
<evidence type="ECO:0000256" key="10">
    <source>
        <dbReference type="RuleBase" id="RU079119"/>
    </source>
</evidence>
<dbReference type="AlphaFoldDB" id="A0AAN8QHH7"/>
<comment type="catalytic activity">
    <reaction evidence="10">
        <text>L-cysteinyl-[protein] + hexadecanoyl-CoA = S-hexadecanoyl-L-cysteinyl-[protein] + CoA</text>
        <dbReference type="Rhea" id="RHEA:36683"/>
        <dbReference type="Rhea" id="RHEA-COMP:10131"/>
        <dbReference type="Rhea" id="RHEA-COMP:11032"/>
        <dbReference type="ChEBI" id="CHEBI:29950"/>
        <dbReference type="ChEBI" id="CHEBI:57287"/>
        <dbReference type="ChEBI" id="CHEBI:57379"/>
        <dbReference type="ChEBI" id="CHEBI:74151"/>
        <dbReference type="EC" id="2.3.1.225"/>
    </reaction>
</comment>
<keyword evidence="5 10" id="KW-1133">Transmembrane helix</keyword>
<feature type="transmembrane region" description="Helical" evidence="10">
    <location>
        <begin position="159"/>
        <end position="176"/>
    </location>
</feature>
<keyword evidence="9 10" id="KW-0012">Acyltransferase</keyword>
<comment type="caution">
    <text evidence="12">The sequence shown here is derived from an EMBL/GenBank/DDBJ whole genome shotgun (WGS) entry which is preliminary data.</text>
</comment>
<feature type="transmembrane region" description="Helical" evidence="10">
    <location>
        <begin position="196"/>
        <end position="218"/>
    </location>
</feature>
<gene>
    <name evidence="12" type="ORF">SNE40_000902</name>
</gene>
<dbReference type="GO" id="GO:0005783">
    <property type="term" value="C:endoplasmic reticulum"/>
    <property type="evidence" value="ECO:0007669"/>
    <property type="project" value="TreeGrafter"/>
</dbReference>
<keyword evidence="7" id="KW-0564">Palmitate</keyword>
<accession>A0AAN8QHH7</accession>
<feature type="transmembrane region" description="Helical" evidence="10">
    <location>
        <begin position="46"/>
        <end position="69"/>
    </location>
</feature>
<evidence type="ECO:0000256" key="3">
    <source>
        <dbReference type="ARBA" id="ARBA00022679"/>
    </source>
</evidence>
<keyword evidence="4 10" id="KW-0812">Transmembrane</keyword>
<keyword evidence="13" id="KW-1185">Reference proteome</keyword>
<evidence type="ECO:0000256" key="1">
    <source>
        <dbReference type="ARBA" id="ARBA00004127"/>
    </source>
</evidence>
<evidence type="ECO:0000259" key="11">
    <source>
        <dbReference type="Pfam" id="PF01529"/>
    </source>
</evidence>
<evidence type="ECO:0000313" key="13">
    <source>
        <dbReference type="Proteomes" id="UP001347796"/>
    </source>
</evidence>
<comment type="subcellular location">
    <subcellularLocation>
        <location evidence="1">Endomembrane system</location>
        <topology evidence="1">Multi-pass membrane protein</topology>
    </subcellularLocation>
</comment>
<dbReference type="PANTHER" id="PTHR22883:SF301">
    <property type="entry name" value="PALMITOYLTRANSFERASE ZDHHC12"/>
    <property type="match status" value="1"/>
</dbReference>
<evidence type="ECO:0000256" key="2">
    <source>
        <dbReference type="ARBA" id="ARBA00008574"/>
    </source>
</evidence>
<sequence length="287" mass="34017">MFCRKCKCGANIFVRIFHTLLCVGVPTSLLFKDTILRRALVEMDNIFYGIGYIFVLLLSLSMYYTACFIDPGFIPLKQKKATINNNSDDDEDDENCTMLECQNTDKHSQQQYKYRRCDFCEIQQPMRAKHCEDCKRCVRKYDHHCPWLEACVGERNHKYFLLFLLTTTTLVFWTLYITWKGITHDDKWSDWLNSNFIFFFDILILFFGGFVVLGLLFFHSYLMIKGMTTWEAASRERITYLKYLDDEYNPFDEGLCKNMYYFLCGCQVRDWETIYSKKANVKDAGVV</sequence>
<dbReference type="GO" id="GO:0019706">
    <property type="term" value="F:protein-cysteine S-palmitoyltransferase activity"/>
    <property type="evidence" value="ECO:0007669"/>
    <property type="project" value="UniProtKB-EC"/>
</dbReference>
<name>A0AAN8QHH7_PATCE</name>
<dbReference type="InterPro" id="IPR039859">
    <property type="entry name" value="PFA4/ZDH16/20/ERF2-like"/>
</dbReference>
<evidence type="ECO:0000256" key="9">
    <source>
        <dbReference type="ARBA" id="ARBA00023315"/>
    </source>
</evidence>
<feature type="transmembrane region" description="Helical" evidence="10">
    <location>
        <begin position="12"/>
        <end position="31"/>
    </location>
</feature>
<evidence type="ECO:0000256" key="4">
    <source>
        <dbReference type="ARBA" id="ARBA00022692"/>
    </source>
</evidence>
<keyword evidence="8" id="KW-0449">Lipoprotein</keyword>
<evidence type="ECO:0000256" key="8">
    <source>
        <dbReference type="ARBA" id="ARBA00023288"/>
    </source>
</evidence>
<dbReference type="GO" id="GO:0005794">
    <property type="term" value="C:Golgi apparatus"/>
    <property type="evidence" value="ECO:0007669"/>
    <property type="project" value="TreeGrafter"/>
</dbReference>